<comment type="caution">
    <text evidence="2">The sequence shown here is derived from an EMBL/GenBank/DDBJ whole genome shotgun (WGS) entry which is preliminary data.</text>
</comment>
<dbReference type="EMBL" id="BARS01018764">
    <property type="protein sequence ID" value="GAF85880.1"/>
    <property type="molecule type" value="Genomic_DNA"/>
</dbReference>
<accession>X0UBM2</accession>
<sequence length="173" mass="18941">KTGRFATDLDTPRLQMNDGKREFVIAWAKETAIERDIVLCQQDVRNIQLAKGAMYAGAKIMMRQLGVKKLDGIMLAGAFGSYIDKESAAAMGLFPGCPLKKINAVGNAAGDGARMALLNIDKRAEADRMARRVDYIELTTEPDFHTVFSQAMWFPHMNDSFPNLKKAAGKGGG</sequence>
<reference evidence="2" key="1">
    <citation type="journal article" date="2014" name="Front. Microbiol.">
        <title>High frequency of phylogenetically diverse reductive dehalogenase-homologous genes in deep subseafloor sedimentary metagenomes.</title>
        <authorList>
            <person name="Kawai M."/>
            <person name="Futagami T."/>
            <person name="Toyoda A."/>
            <person name="Takaki Y."/>
            <person name="Nishi S."/>
            <person name="Hori S."/>
            <person name="Arai W."/>
            <person name="Tsubouchi T."/>
            <person name="Morono Y."/>
            <person name="Uchiyama I."/>
            <person name="Ito T."/>
            <person name="Fujiyama A."/>
            <person name="Inagaki F."/>
            <person name="Takami H."/>
        </authorList>
    </citation>
    <scope>NUCLEOTIDE SEQUENCE</scope>
    <source>
        <strain evidence="2">Expedition CK06-06</strain>
    </source>
</reference>
<dbReference type="InterPro" id="IPR052911">
    <property type="entry name" value="Corrinoid_activation_enz"/>
</dbReference>
<dbReference type="InterPro" id="IPR027980">
    <property type="entry name" value="RACo_C"/>
</dbReference>
<dbReference type="Pfam" id="PF14574">
    <property type="entry name" value="RACo_C_ter"/>
    <property type="match status" value="1"/>
</dbReference>
<name>X0UBM2_9ZZZZ</name>
<gene>
    <name evidence="2" type="ORF">S01H1_30487</name>
</gene>
<proteinExistence type="predicted"/>
<feature type="non-terminal residue" evidence="2">
    <location>
        <position position="1"/>
    </location>
</feature>
<dbReference type="PANTHER" id="PTHR42895:SF1">
    <property type="entry name" value="IRON-SULFUR CLUSTER PROTEIN"/>
    <property type="match status" value="1"/>
</dbReference>
<dbReference type="PANTHER" id="PTHR42895">
    <property type="entry name" value="IRON-SULFUR CLUSTER-BINDING PROTEIN-RELATED"/>
    <property type="match status" value="1"/>
</dbReference>
<evidence type="ECO:0000313" key="2">
    <source>
        <dbReference type="EMBL" id="GAF85880.1"/>
    </source>
</evidence>
<protein>
    <recommendedName>
        <fullName evidence="1">RACo C-terminal domain-containing protein</fullName>
    </recommendedName>
</protein>
<feature type="domain" description="RACo C-terminal" evidence="1">
    <location>
        <begin position="2"/>
        <end position="164"/>
    </location>
</feature>
<organism evidence="2">
    <name type="scientific">marine sediment metagenome</name>
    <dbReference type="NCBI Taxonomy" id="412755"/>
    <lineage>
        <taxon>unclassified sequences</taxon>
        <taxon>metagenomes</taxon>
        <taxon>ecological metagenomes</taxon>
    </lineage>
</organism>
<dbReference type="AlphaFoldDB" id="X0UBM2"/>
<evidence type="ECO:0000259" key="1">
    <source>
        <dbReference type="Pfam" id="PF14574"/>
    </source>
</evidence>